<dbReference type="GO" id="GO:0048813">
    <property type="term" value="P:dendrite morphogenesis"/>
    <property type="evidence" value="ECO:0007669"/>
    <property type="project" value="UniProtKB-ARBA"/>
</dbReference>
<dbReference type="GO" id="GO:0035167">
    <property type="term" value="P:larval lymph gland hemopoiesis"/>
    <property type="evidence" value="ECO:0007669"/>
    <property type="project" value="UniProtKB-ARBA"/>
</dbReference>
<protein>
    <recommendedName>
        <fullName evidence="9">BTB domain-containing protein</fullName>
    </recommendedName>
</protein>
<dbReference type="GO" id="GO:0005634">
    <property type="term" value="C:nucleus"/>
    <property type="evidence" value="ECO:0007669"/>
    <property type="project" value="UniProtKB-SubCell"/>
</dbReference>
<evidence type="ECO:0000256" key="6">
    <source>
        <dbReference type="ARBA" id="ARBA00023163"/>
    </source>
</evidence>
<dbReference type="AlphaFoldDB" id="A0A9N9RNG6"/>
<feature type="domain" description="BTB" evidence="9">
    <location>
        <begin position="26"/>
        <end position="91"/>
    </location>
</feature>
<keyword evidence="5" id="KW-0805">Transcription regulation</keyword>
<dbReference type="Proteomes" id="UP001153620">
    <property type="component" value="Chromosome 1"/>
</dbReference>
<dbReference type="OrthoDB" id="6247875at2759"/>
<evidence type="ECO:0000256" key="1">
    <source>
        <dbReference type="ARBA" id="ARBA00004123"/>
    </source>
</evidence>
<dbReference type="InterPro" id="IPR011333">
    <property type="entry name" value="SKP1/BTB/POZ_sf"/>
</dbReference>
<evidence type="ECO:0000313" key="10">
    <source>
        <dbReference type="EMBL" id="CAG9800207.1"/>
    </source>
</evidence>
<dbReference type="GO" id="GO:0008406">
    <property type="term" value="P:gonad development"/>
    <property type="evidence" value="ECO:0007669"/>
    <property type="project" value="UniProtKB-ARBA"/>
</dbReference>
<organism evidence="10 11">
    <name type="scientific">Chironomus riparius</name>
    <dbReference type="NCBI Taxonomy" id="315576"/>
    <lineage>
        <taxon>Eukaryota</taxon>
        <taxon>Metazoa</taxon>
        <taxon>Ecdysozoa</taxon>
        <taxon>Arthropoda</taxon>
        <taxon>Hexapoda</taxon>
        <taxon>Insecta</taxon>
        <taxon>Pterygota</taxon>
        <taxon>Neoptera</taxon>
        <taxon>Endopterygota</taxon>
        <taxon>Diptera</taxon>
        <taxon>Nematocera</taxon>
        <taxon>Chironomoidea</taxon>
        <taxon>Chironomidae</taxon>
        <taxon>Chironominae</taxon>
        <taxon>Chironomus</taxon>
    </lineage>
</organism>
<keyword evidence="4" id="KW-0524">Neurogenesis</keyword>
<dbReference type="PANTHER" id="PTHR23110:SF111">
    <property type="entry name" value="LONGITUDINALS LACKING PROTEIN, ISOFORMS F_I_K_T"/>
    <property type="match status" value="1"/>
</dbReference>
<dbReference type="InterPro" id="IPR051095">
    <property type="entry name" value="Dros_DevTransReg"/>
</dbReference>
<comment type="subcellular location">
    <subcellularLocation>
        <location evidence="1">Nucleus</location>
    </subcellularLocation>
</comment>
<keyword evidence="6" id="KW-0804">Transcription</keyword>
<gene>
    <name evidence="10" type="ORF">CHIRRI_LOCUS3157</name>
</gene>
<dbReference type="GO" id="GO:0007526">
    <property type="term" value="P:larval somatic muscle development"/>
    <property type="evidence" value="ECO:0007669"/>
    <property type="project" value="UniProtKB-ARBA"/>
</dbReference>
<reference evidence="10" key="1">
    <citation type="submission" date="2022-01" db="EMBL/GenBank/DDBJ databases">
        <authorList>
            <person name="King R."/>
        </authorList>
    </citation>
    <scope>NUCLEOTIDE SEQUENCE</scope>
</reference>
<dbReference type="PROSITE" id="PS50097">
    <property type="entry name" value="BTB"/>
    <property type="match status" value="1"/>
</dbReference>
<keyword evidence="3" id="KW-0221">Differentiation</keyword>
<dbReference type="EMBL" id="OU895877">
    <property type="protein sequence ID" value="CAG9800207.1"/>
    <property type="molecule type" value="Genomic_DNA"/>
</dbReference>
<name>A0A9N9RNG6_9DIPT</name>
<dbReference type="PANTHER" id="PTHR23110">
    <property type="entry name" value="BTB DOMAIN TRANSCRIPTION FACTOR"/>
    <property type="match status" value="1"/>
</dbReference>
<dbReference type="GO" id="GO:0016199">
    <property type="term" value="P:axon midline choice point recognition"/>
    <property type="evidence" value="ECO:0007669"/>
    <property type="project" value="UniProtKB-ARBA"/>
</dbReference>
<dbReference type="GO" id="GO:0007464">
    <property type="term" value="P:R3/R4 cell fate commitment"/>
    <property type="evidence" value="ECO:0007669"/>
    <property type="project" value="UniProtKB-ARBA"/>
</dbReference>
<evidence type="ECO:0000256" key="8">
    <source>
        <dbReference type="ARBA" id="ARBA00037382"/>
    </source>
</evidence>
<evidence type="ECO:0000256" key="5">
    <source>
        <dbReference type="ARBA" id="ARBA00023015"/>
    </source>
</evidence>
<keyword evidence="7" id="KW-0539">Nucleus</keyword>
<sequence>MNMQTYEFTLENRVRFHEFLVKEDLTDVTLVCEKRIIRCHKLLLAASSQYFHELFSMLGEANPTIVLKDITLVQLTKILEYIYCGKASVPANELNDFKNAAEYFQMSVCLNAEAPVNLLNQSIAEFMSQETTVGNLTLDSFRLQDSDSDCTFTEGESPKEPESKKLKLTDTFGIFQEMRGRESTRVDIKKRNYFEFSDQQMKKVAFEAQSFMNSRDQLKPKRTCFN</sequence>
<evidence type="ECO:0000256" key="2">
    <source>
        <dbReference type="ARBA" id="ARBA00022473"/>
    </source>
</evidence>
<evidence type="ECO:0000256" key="3">
    <source>
        <dbReference type="ARBA" id="ARBA00022782"/>
    </source>
</evidence>
<proteinExistence type="predicted"/>
<dbReference type="SUPFAM" id="SSF54695">
    <property type="entry name" value="POZ domain"/>
    <property type="match status" value="1"/>
</dbReference>
<comment type="function">
    <text evidence="8">Putative transcription factor required for axon growth and guidance in the central and peripheral nervous systems. Repels CNS axons away from the midline by promoting the expression of the midline repellent sli and its receptor robo.</text>
</comment>
<dbReference type="GO" id="GO:0045467">
    <property type="term" value="P:R7 cell development"/>
    <property type="evidence" value="ECO:0007669"/>
    <property type="project" value="UniProtKB-ARBA"/>
</dbReference>
<evidence type="ECO:0000256" key="4">
    <source>
        <dbReference type="ARBA" id="ARBA00022902"/>
    </source>
</evidence>
<dbReference type="GO" id="GO:0006357">
    <property type="term" value="P:regulation of transcription by RNA polymerase II"/>
    <property type="evidence" value="ECO:0007669"/>
    <property type="project" value="TreeGrafter"/>
</dbReference>
<evidence type="ECO:0000259" key="9">
    <source>
        <dbReference type="PROSITE" id="PS50097"/>
    </source>
</evidence>
<dbReference type="Pfam" id="PF00651">
    <property type="entry name" value="BTB"/>
    <property type="match status" value="1"/>
</dbReference>
<dbReference type="InterPro" id="IPR000210">
    <property type="entry name" value="BTB/POZ_dom"/>
</dbReference>
<dbReference type="GO" id="GO:0045476">
    <property type="term" value="P:nurse cell apoptotic process"/>
    <property type="evidence" value="ECO:0007669"/>
    <property type="project" value="UniProtKB-ARBA"/>
</dbReference>
<reference evidence="10" key="2">
    <citation type="submission" date="2022-10" db="EMBL/GenBank/DDBJ databases">
        <authorList>
            <consortium name="ENA_rothamsted_submissions"/>
            <consortium name="culmorum"/>
            <person name="King R."/>
        </authorList>
    </citation>
    <scope>NUCLEOTIDE SEQUENCE</scope>
</reference>
<accession>A0A9N9RNG6</accession>
<evidence type="ECO:0000313" key="11">
    <source>
        <dbReference type="Proteomes" id="UP001153620"/>
    </source>
</evidence>
<dbReference type="Gene3D" id="3.30.710.10">
    <property type="entry name" value="Potassium Channel Kv1.1, Chain A"/>
    <property type="match status" value="1"/>
</dbReference>
<keyword evidence="11" id="KW-1185">Reference proteome</keyword>
<keyword evidence="2" id="KW-0217">Developmental protein</keyword>
<evidence type="ECO:0000256" key="7">
    <source>
        <dbReference type="ARBA" id="ARBA00023242"/>
    </source>
</evidence>
<dbReference type="SMART" id="SM00225">
    <property type="entry name" value="BTB"/>
    <property type="match status" value="1"/>
</dbReference>